<evidence type="ECO:0000313" key="2">
    <source>
        <dbReference type="EMBL" id="KAG5532162.1"/>
    </source>
</evidence>
<dbReference type="Gene3D" id="3.30.530.20">
    <property type="match status" value="1"/>
</dbReference>
<organism evidence="2 3">
    <name type="scientific">Rhododendron griersonianum</name>
    <dbReference type="NCBI Taxonomy" id="479676"/>
    <lineage>
        <taxon>Eukaryota</taxon>
        <taxon>Viridiplantae</taxon>
        <taxon>Streptophyta</taxon>
        <taxon>Embryophyta</taxon>
        <taxon>Tracheophyta</taxon>
        <taxon>Spermatophyta</taxon>
        <taxon>Magnoliopsida</taxon>
        <taxon>eudicotyledons</taxon>
        <taxon>Gunneridae</taxon>
        <taxon>Pentapetalae</taxon>
        <taxon>asterids</taxon>
        <taxon>Ericales</taxon>
        <taxon>Ericaceae</taxon>
        <taxon>Ericoideae</taxon>
        <taxon>Rhodoreae</taxon>
        <taxon>Rhododendron</taxon>
    </lineage>
</organism>
<accession>A0AAV6IUU2</accession>
<dbReference type="InterPro" id="IPR051761">
    <property type="entry name" value="MLP-like_ligand-binding"/>
</dbReference>
<dbReference type="Proteomes" id="UP000823749">
    <property type="component" value="Chromosome 9"/>
</dbReference>
<reference evidence="2" key="1">
    <citation type="submission" date="2020-08" db="EMBL/GenBank/DDBJ databases">
        <title>Plant Genome Project.</title>
        <authorList>
            <person name="Zhang R.-G."/>
        </authorList>
    </citation>
    <scope>NUCLEOTIDE SEQUENCE</scope>
    <source>
        <strain evidence="2">WSP0</strain>
        <tissue evidence="2">Leaf</tissue>
    </source>
</reference>
<proteinExistence type="predicted"/>
<sequence>MASWVVSFAGNANRCRSMRCSGTKPGGSELGGVKKMTYCVEFAWLVNRAAIFASIKSDDVKEEDEGKGGVELADFRVLRERHRVTDQVLQEDLDALHSSPASQPPDDRLRDPLDVVSEDLAMGLKGKMVRKVEIKSDGDMFLENFRYNPQHFSHMSPGNIRNVDFPQGDCGTVGSVIV</sequence>
<dbReference type="PANTHER" id="PTHR31907">
    <property type="entry name" value="MLP-LIKE PROTEIN 423"/>
    <property type="match status" value="1"/>
</dbReference>
<dbReference type="AlphaFoldDB" id="A0AAV6IUU2"/>
<evidence type="ECO:0000256" key="1">
    <source>
        <dbReference type="SAM" id="MobiDB-lite"/>
    </source>
</evidence>
<gene>
    <name evidence="2" type="ORF">RHGRI_026697</name>
</gene>
<feature type="region of interest" description="Disordered" evidence="1">
    <location>
        <begin position="92"/>
        <end position="111"/>
    </location>
</feature>
<name>A0AAV6IUU2_9ERIC</name>
<comment type="caution">
    <text evidence="2">The sequence shown here is derived from an EMBL/GenBank/DDBJ whole genome shotgun (WGS) entry which is preliminary data.</text>
</comment>
<evidence type="ECO:0000313" key="3">
    <source>
        <dbReference type="Proteomes" id="UP000823749"/>
    </source>
</evidence>
<dbReference type="InterPro" id="IPR023393">
    <property type="entry name" value="START-like_dom_sf"/>
</dbReference>
<keyword evidence="3" id="KW-1185">Reference proteome</keyword>
<dbReference type="EMBL" id="JACTNZ010000009">
    <property type="protein sequence ID" value="KAG5532162.1"/>
    <property type="molecule type" value="Genomic_DNA"/>
</dbReference>
<protein>
    <submittedName>
        <fullName evidence="2">Uncharacterized protein</fullName>
    </submittedName>
</protein>